<dbReference type="EMBL" id="BJYU01000015">
    <property type="protein sequence ID" value="GEO13680.1"/>
    <property type="molecule type" value="Genomic_DNA"/>
</dbReference>
<feature type="transmembrane region" description="Helical" evidence="1">
    <location>
        <begin position="53"/>
        <end position="79"/>
    </location>
</feature>
<evidence type="ECO:0000313" key="2">
    <source>
        <dbReference type="EMBL" id="GEO13680.1"/>
    </source>
</evidence>
<dbReference type="AlphaFoldDB" id="A0A512BP05"/>
<dbReference type="RefSeq" id="WP_245439432.1">
    <property type="nucleotide sequence ID" value="NZ_BJYU01000015.1"/>
</dbReference>
<organism evidence="2 3">
    <name type="scientific">Microvirga aerophila</name>
    <dbReference type="NCBI Taxonomy" id="670291"/>
    <lineage>
        <taxon>Bacteria</taxon>
        <taxon>Pseudomonadati</taxon>
        <taxon>Pseudomonadota</taxon>
        <taxon>Alphaproteobacteria</taxon>
        <taxon>Hyphomicrobiales</taxon>
        <taxon>Methylobacteriaceae</taxon>
        <taxon>Microvirga</taxon>
    </lineage>
</organism>
<keyword evidence="1" id="KW-0472">Membrane</keyword>
<dbReference type="SUPFAM" id="SSF51445">
    <property type="entry name" value="(Trans)glycosidases"/>
    <property type="match status" value="1"/>
</dbReference>
<reference evidence="2 3" key="1">
    <citation type="submission" date="2019-07" db="EMBL/GenBank/DDBJ databases">
        <title>Whole genome shotgun sequence of Microvirga aerophila NBRC 106136.</title>
        <authorList>
            <person name="Hosoyama A."/>
            <person name="Uohara A."/>
            <person name="Ohji S."/>
            <person name="Ichikawa N."/>
        </authorList>
    </citation>
    <scope>NUCLEOTIDE SEQUENCE [LARGE SCALE GENOMIC DNA]</scope>
    <source>
        <strain evidence="2 3">NBRC 106136</strain>
    </source>
</reference>
<name>A0A512BP05_9HYPH</name>
<keyword evidence="1" id="KW-0812">Transmembrane</keyword>
<feature type="transmembrane region" description="Helical" evidence="1">
    <location>
        <begin position="12"/>
        <end position="33"/>
    </location>
</feature>
<evidence type="ECO:0008006" key="4">
    <source>
        <dbReference type="Google" id="ProtNLM"/>
    </source>
</evidence>
<evidence type="ECO:0000256" key="1">
    <source>
        <dbReference type="SAM" id="Phobius"/>
    </source>
</evidence>
<dbReference type="Gene3D" id="3.20.20.80">
    <property type="entry name" value="Glycosidases"/>
    <property type="match status" value="1"/>
</dbReference>
<feature type="transmembrane region" description="Helical" evidence="1">
    <location>
        <begin position="91"/>
        <end position="109"/>
    </location>
</feature>
<keyword evidence="3" id="KW-1185">Reference proteome</keyword>
<evidence type="ECO:0000313" key="3">
    <source>
        <dbReference type="Proteomes" id="UP000321085"/>
    </source>
</evidence>
<dbReference type="GO" id="GO:0005975">
    <property type="term" value="P:carbohydrate metabolic process"/>
    <property type="evidence" value="ECO:0007669"/>
    <property type="project" value="InterPro"/>
</dbReference>
<keyword evidence="1" id="KW-1133">Transmembrane helix</keyword>
<dbReference type="GO" id="GO:0004553">
    <property type="term" value="F:hydrolase activity, hydrolyzing O-glycosyl compounds"/>
    <property type="evidence" value="ECO:0007669"/>
    <property type="project" value="InterPro"/>
</dbReference>
<protein>
    <recommendedName>
        <fullName evidence="4">Glycoside hydrolase family 1</fullName>
    </recommendedName>
</protein>
<sequence length="600" mass="68542">MIRSVAYSKAVLAGMAGAIAWEVVARLLIRAGVPYFDLVMTLGTLVLPNASPWASWLAGMSVHLMVGAIWAVFYAYFFWSVLPLRPVLQGLVFAFVPMPLAILIMHPQFDLMHPLVQSGELPSSGLFGLGGGMHEPLSIAAGHLTWGAVLGLLYTRPVGYPVNRRPALNARLGRSHLPVSSSPAPVEHRFMFATGIECSYPTLDGGRWRMDQMAACGHYRHWRTDLQLVRDVGLRYLRYGPPLHLIHRGPGQYDWTFLDEVSAEMQRLGIVPIMDLCHFGLPDWLQNFQNPEVPQALADYARAFARRYPWVRFYTPVNEMYVCAKLSALEGLWNEQCRDERAFVTAVRHLAKASVLMMQAIAQERPDAVFVNSESGEFYQPCCPDPAIRHIAAFENERRFLPLDLLYARPVHEDTRAYLRHHGMPDEEYAWFMQQDMCRRSILGVDYYEWNEKLIDSDGHAQALGELFGWYAVAGQYYQRYRRPMMHTETNRMDARDGPRWLWRQWHNVQLIRQTDVPVVGFTWYSLTDQVDWDIAQREPLGNVNPVGLFDLNRDPRMVGLAYQHLVRLFGADLEGAPSVEAVLEEASKIMDRTARRLHA</sequence>
<dbReference type="PANTHER" id="PTHR12631">
    <property type="entry name" value="ALPHA-L-IDURONIDASE"/>
    <property type="match status" value="1"/>
</dbReference>
<dbReference type="Proteomes" id="UP000321085">
    <property type="component" value="Unassembled WGS sequence"/>
</dbReference>
<accession>A0A512BP05</accession>
<proteinExistence type="predicted"/>
<dbReference type="PANTHER" id="PTHR12631:SF10">
    <property type="entry name" value="BETA-XYLOSIDASE-LIKE PROTEIN-RELATED"/>
    <property type="match status" value="1"/>
</dbReference>
<dbReference type="InterPro" id="IPR017853">
    <property type="entry name" value="GH"/>
</dbReference>
<comment type="caution">
    <text evidence="2">The sequence shown here is derived from an EMBL/GenBank/DDBJ whole genome shotgun (WGS) entry which is preliminary data.</text>
</comment>
<dbReference type="Pfam" id="PF00232">
    <property type="entry name" value="Glyco_hydro_1"/>
    <property type="match status" value="1"/>
</dbReference>
<dbReference type="InterPro" id="IPR001360">
    <property type="entry name" value="Glyco_hydro_1"/>
</dbReference>
<dbReference type="InterPro" id="IPR051923">
    <property type="entry name" value="Glycosyl_Hydrolase_39"/>
</dbReference>
<gene>
    <name evidence="2" type="ORF">MAE02_13760</name>
</gene>